<dbReference type="AlphaFoldDB" id="A0A6A5X186"/>
<feature type="compositionally biased region" description="Acidic residues" evidence="1">
    <location>
        <begin position="24"/>
        <end position="36"/>
    </location>
</feature>
<gene>
    <name evidence="2" type="ORF">P154DRAFT_572647</name>
</gene>
<dbReference type="Proteomes" id="UP000799779">
    <property type="component" value="Unassembled WGS sequence"/>
</dbReference>
<evidence type="ECO:0000256" key="1">
    <source>
        <dbReference type="SAM" id="MobiDB-lite"/>
    </source>
</evidence>
<feature type="region of interest" description="Disordered" evidence="1">
    <location>
        <begin position="1"/>
        <end position="39"/>
    </location>
</feature>
<reference evidence="2" key="1">
    <citation type="journal article" date="2020" name="Stud. Mycol.">
        <title>101 Dothideomycetes genomes: a test case for predicting lifestyles and emergence of pathogens.</title>
        <authorList>
            <person name="Haridas S."/>
            <person name="Albert R."/>
            <person name="Binder M."/>
            <person name="Bloem J."/>
            <person name="Labutti K."/>
            <person name="Salamov A."/>
            <person name="Andreopoulos B."/>
            <person name="Baker S."/>
            <person name="Barry K."/>
            <person name="Bills G."/>
            <person name="Bluhm B."/>
            <person name="Cannon C."/>
            <person name="Castanera R."/>
            <person name="Culley D."/>
            <person name="Daum C."/>
            <person name="Ezra D."/>
            <person name="Gonzalez J."/>
            <person name="Henrissat B."/>
            <person name="Kuo A."/>
            <person name="Liang C."/>
            <person name="Lipzen A."/>
            <person name="Lutzoni F."/>
            <person name="Magnuson J."/>
            <person name="Mondo S."/>
            <person name="Nolan M."/>
            <person name="Ohm R."/>
            <person name="Pangilinan J."/>
            <person name="Park H.-J."/>
            <person name="Ramirez L."/>
            <person name="Alfaro M."/>
            <person name="Sun H."/>
            <person name="Tritt A."/>
            <person name="Yoshinaga Y."/>
            <person name="Zwiers L.-H."/>
            <person name="Turgeon B."/>
            <person name="Goodwin S."/>
            <person name="Spatafora J."/>
            <person name="Crous P."/>
            <person name="Grigoriev I."/>
        </authorList>
    </citation>
    <scope>NUCLEOTIDE SEQUENCE</scope>
    <source>
        <strain evidence="2">CBS 123094</strain>
    </source>
</reference>
<protein>
    <submittedName>
        <fullName evidence="2">Uncharacterized protein</fullName>
    </submittedName>
</protein>
<evidence type="ECO:0000313" key="2">
    <source>
        <dbReference type="EMBL" id="KAF2003816.1"/>
    </source>
</evidence>
<sequence>MRSTAQHGGTAGWRLRVGGRGEAEWEEGGGGGEEEEAPKQRTRWVFLCHDASGRALAIRQQTFISPVKRQAAPKCSTQCASAGPMVEHPNPALDYLSTKPQASSPLGLFSTLGSLTTADTCQPLFHGHESIVITPLPGPVSSVSSMEHLPAP</sequence>
<dbReference type="EMBL" id="ML977570">
    <property type="protein sequence ID" value="KAF2003816.1"/>
    <property type="molecule type" value="Genomic_DNA"/>
</dbReference>
<accession>A0A6A5X186</accession>
<evidence type="ECO:0000313" key="3">
    <source>
        <dbReference type="Proteomes" id="UP000799779"/>
    </source>
</evidence>
<proteinExistence type="predicted"/>
<name>A0A6A5X186_9PLEO</name>
<organism evidence="2 3">
    <name type="scientific">Amniculicola lignicola CBS 123094</name>
    <dbReference type="NCBI Taxonomy" id="1392246"/>
    <lineage>
        <taxon>Eukaryota</taxon>
        <taxon>Fungi</taxon>
        <taxon>Dikarya</taxon>
        <taxon>Ascomycota</taxon>
        <taxon>Pezizomycotina</taxon>
        <taxon>Dothideomycetes</taxon>
        <taxon>Pleosporomycetidae</taxon>
        <taxon>Pleosporales</taxon>
        <taxon>Amniculicolaceae</taxon>
        <taxon>Amniculicola</taxon>
    </lineage>
</organism>
<keyword evidence="3" id="KW-1185">Reference proteome</keyword>